<feature type="compositionally biased region" description="Polar residues" evidence="1">
    <location>
        <begin position="77"/>
        <end position="91"/>
    </location>
</feature>
<reference evidence="2 3" key="1">
    <citation type="submission" date="2015-06" db="EMBL/GenBank/DDBJ databases">
        <title>Talaromyces atroroseus IBT 11181 draft genome.</title>
        <authorList>
            <person name="Rasmussen K.B."/>
            <person name="Rasmussen S."/>
            <person name="Petersen B."/>
            <person name="Sicheritz-Ponten T."/>
            <person name="Mortensen U.H."/>
            <person name="Thrane U."/>
        </authorList>
    </citation>
    <scope>NUCLEOTIDE SEQUENCE [LARGE SCALE GENOMIC DNA]</scope>
    <source>
        <strain evidence="2 3">IBT 11181</strain>
    </source>
</reference>
<feature type="compositionally biased region" description="Polar residues" evidence="1">
    <location>
        <begin position="23"/>
        <end position="51"/>
    </location>
</feature>
<dbReference type="AlphaFoldDB" id="A0A225AYK8"/>
<evidence type="ECO:0000313" key="2">
    <source>
        <dbReference type="EMBL" id="OKL59555.1"/>
    </source>
</evidence>
<dbReference type="RefSeq" id="XP_020119676.1">
    <property type="nucleotide sequence ID" value="XM_020267557.1"/>
</dbReference>
<gene>
    <name evidence="2" type="ORF">UA08_05012</name>
</gene>
<dbReference type="GeneID" id="31004768"/>
<feature type="compositionally biased region" description="Polar residues" evidence="1">
    <location>
        <begin position="122"/>
        <end position="139"/>
    </location>
</feature>
<sequence>MAVTLKNIKFYNPHSLPTRPSKRTSPNHNHTSIPRPTSKSTDPTPNHSTVPFSPFSQPALPHPLPPRPPAIFPPSHHTASATPYVPSSISHTPDPHPVYKNDFDQALDEFLCAKNGEKEDGNSSSLLPTQDHGNGNHSHTALPDPEILAQTTASLQSSSWSLPKPVESPAEAKPTHPKPRDESQPREQPNDLTCTISIETSPTFCISEPHTSAPHEPNHDLMHTTIQASARDSFVPNHEHSETSGTSSVLIHSPEFGGATLGNESMDS</sequence>
<dbReference type="STRING" id="1441469.A0A225AYK8"/>
<protein>
    <submittedName>
        <fullName evidence="2">Uncharacterized protein</fullName>
    </submittedName>
</protein>
<proteinExistence type="predicted"/>
<dbReference type="EMBL" id="LFMY01000007">
    <property type="protein sequence ID" value="OKL59555.1"/>
    <property type="molecule type" value="Genomic_DNA"/>
</dbReference>
<feature type="region of interest" description="Disordered" evidence="1">
    <location>
        <begin position="236"/>
        <end position="268"/>
    </location>
</feature>
<name>A0A225AYK8_TALAT</name>
<evidence type="ECO:0000256" key="1">
    <source>
        <dbReference type="SAM" id="MobiDB-lite"/>
    </source>
</evidence>
<evidence type="ECO:0000313" key="3">
    <source>
        <dbReference type="Proteomes" id="UP000214365"/>
    </source>
</evidence>
<feature type="compositionally biased region" description="Basic and acidic residues" evidence="1">
    <location>
        <begin position="178"/>
        <end position="189"/>
    </location>
</feature>
<dbReference type="Proteomes" id="UP000214365">
    <property type="component" value="Unassembled WGS sequence"/>
</dbReference>
<organism evidence="2 3">
    <name type="scientific">Talaromyces atroroseus</name>
    <dbReference type="NCBI Taxonomy" id="1441469"/>
    <lineage>
        <taxon>Eukaryota</taxon>
        <taxon>Fungi</taxon>
        <taxon>Dikarya</taxon>
        <taxon>Ascomycota</taxon>
        <taxon>Pezizomycotina</taxon>
        <taxon>Eurotiomycetes</taxon>
        <taxon>Eurotiomycetidae</taxon>
        <taxon>Eurotiales</taxon>
        <taxon>Trichocomaceae</taxon>
        <taxon>Talaromyces</taxon>
        <taxon>Talaromyces sect. Trachyspermi</taxon>
    </lineage>
</organism>
<dbReference type="OrthoDB" id="4369561at2759"/>
<feature type="compositionally biased region" description="Polar residues" evidence="1">
    <location>
        <begin position="149"/>
        <end position="161"/>
    </location>
</feature>
<comment type="caution">
    <text evidence="2">The sequence shown here is derived from an EMBL/GenBank/DDBJ whole genome shotgun (WGS) entry which is preliminary data.</text>
</comment>
<feature type="compositionally biased region" description="Pro residues" evidence="1">
    <location>
        <begin position="60"/>
        <end position="72"/>
    </location>
</feature>
<feature type="region of interest" description="Disordered" evidence="1">
    <location>
        <begin position="116"/>
        <end position="192"/>
    </location>
</feature>
<feature type="region of interest" description="Disordered" evidence="1">
    <location>
        <begin position="1"/>
        <end position="101"/>
    </location>
</feature>
<accession>A0A225AYK8</accession>
<keyword evidence="3" id="KW-1185">Reference proteome</keyword>